<dbReference type="AlphaFoldDB" id="A0AAD7UQ39"/>
<comment type="caution">
    <text evidence="3">The sequence shown here is derived from an EMBL/GenBank/DDBJ whole genome shotgun (WGS) entry which is preliminary data.</text>
</comment>
<dbReference type="Pfam" id="PF04488">
    <property type="entry name" value="Gly_transf_sug"/>
    <property type="match status" value="1"/>
</dbReference>
<evidence type="ECO:0000256" key="2">
    <source>
        <dbReference type="SAM" id="SignalP"/>
    </source>
</evidence>
<dbReference type="InterPro" id="IPR051706">
    <property type="entry name" value="Glycosyltransferase_domain"/>
</dbReference>
<keyword evidence="2" id="KW-0732">Signal</keyword>
<feature type="chain" id="PRO_5042030241" description="Glycosyltransferase" evidence="2">
    <location>
        <begin position="16"/>
        <end position="311"/>
    </location>
</feature>
<dbReference type="GO" id="GO:0016020">
    <property type="term" value="C:membrane"/>
    <property type="evidence" value="ECO:0007669"/>
    <property type="project" value="GOC"/>
</dbReference>
<keyword evidence="4" id="KW-1185">Reference proteome</keyword>
<evidence type="ECO:0000313" key="3">
    <source>
        <dbReference type="EMBL" id="KAJ8613774.1"/>
    </source>
</evidence>
<gene>
    <name evidence="3" type="ORF">CTAYLR_008850</name>
</gene>
<proteinExistence type="predicted"/>
<organism evidence="3 4">
    <name type="scientific">Chrysophaeum taylorii</name>
    <dbReference type="NCBI Taxonomy" id="2483200"/>
    <lineage>
        <taxon>Eukaryota</taxon>
        <taxon>Sar</taxon>
        <taxon>Stramenopiles</taxon>
        <taxon>Ochrophyta</taxon>
        <taxon>Pelagophyceae</taxon>
        <taxon>Pelagomonadales</taxon>
        <taxon>Pelagomonadaceae</taxon>
        <taxon>Chrysophaeum</taxon>
    </lineage>
</organism>
<dbReference type="PANTHER" id="PTHR32385:SF15">
    <property type="entry name" value="INOSITOL PHOSPHOCERAMIDE MANNOSYLTRANSFERASE 1"/>
    <property type="match status" value="1"/>
</dbReference>
<feature type="signal peptide" evidence="2">
    <location>
        <begin position="1"/>
        <end position="15"/>
    </location>
</feature>
<dbReference type="GO" id="GO:0000030">
    <property type="term" value="F:mannosyltransferase activity"/>
    <property type="evidence" value="ECO:0007669"/>
    <property type="project" value="TreeGrafter"/>
</dbReference>
<name>A0AAD7UQ39_9STRA</name>
<sequence length="311" mass="36045">MIFVVVGLFLVGATAMIEERDVCPTRMRDAHLFPRDVFYTGLFDSFLWNSTLWPVGYRFHFFDNEQLEASARNLSAILERNNVTGLYEAFTALRPWAFKSDLWRYAILWACGGFYVDSKMKLRQNMDGFLERSGWEKSTQEGPLLISCRDLTATAKDRFHNITAIWQGFIVSEPRHPDLIKVLRSAIDNVLQRRYFEDEGVLRMLYITGPNAMARAIQTDPDWHKRVKLPCRWGNHGNELRTVFGGRPPGTGTLLWMDQKLHNTLRNGAIHSYSNLYKAHRVYVDDPPCAQNCHLITDPRHHHPRLPEAPR</sequence>
<keyword evidence="1" id="KW-0808">Transferase</keyword>
<evidence type="ECO:0000313" key="4">
    <source>
        <dbReference type="Proteomes" id="UP001230188"/>
    </source>
</evidence>
<accession>A0AAD7UQ39</accession>
<dbReference type="InterPro" id="IPR029044">
    <property type="entry name" value="Nucleotide-diphossugar_trans"/>
</dbReference>
<reference evidence="3" key="1">
    <citation type="submission" date="2023-01" db="EMBL/GenBank/DDBJ databases">
        <title>Metagenome sequencing of chrysophaentin producing Chrysophaeum taylorii.</title>
        <authorList>
            <person name="Davison J."/>
            <person name="Bewley C."/>
        </authorList>
    </citation>
    <scope>NUCLEOTIDE SEQUENCE</scope>
    <source>
        <strain evidence="3">NIES-1699</strain>
    </source>
</reference>
<dbReference type="EMBL" id="JAQMWT010000022">
    <property type="protein sequence ID" value="KAJ8613774.1"/>
    <property type="molecule type" value="Genomic_DNA"/>
</dbReference>
<dbReference type="Gene3D" id="3.90.550.20">
    <property type="match status" value="1"/>
</dbReference>
<evidence type="ECO:0000256" key="1">
    <source>
        <dbReference type="ARBA" id="ARBA00022679"/>
    </source>
</evidence>
<dbReference type="PANTHER" id="PTHR32385">
    <property type="entry name" value="MANNOSYL PHOSPHORYLINOSITOL CERAMIDE SYNTHASE"/>
    <property type="match status" value="1"/>
</dbReference>
<evidence type="ECO:0008006" key="5">
    <source>
        <dbReference type="Google" id="ProtNLM"/>
    </source>
</evidence>
<dbReference type="InterPro" id="IPR007577">
    <property type="entry name" value="GlycoTrfase_DXD_sugar-bd_CS"/>
</dbReference>
<protein>
    <recommendedName>
        <fullName evidence="5">Glycosyltransferase</fullName>
    </recommendedName>
</protein>
<dbReference type="SUPFAM" id="SSF53448">
    <property type="entry name" value="Nucleotide-diphospho-sugar transferases"/>
    <property type="match status" value="1"/>
</dbReference>
<dbReference type="GO" id="GO:0051999">
    <property type="term" value="P:mannosyl-inositol phosphorylceramide biosynthetic process"/>
    <property type="evidence" value="ECO:0007669"/>
    <property type="project" value="TreeGrafter"/>
</dbReference>
<dbReference type="Proteomes" id="UP001230188">
    <property type="component" value="Unassembled WGS sequence"/>
</dbReference>